<evidence type="ECO:0000256" key="1">
    <source>
        <dbReference type="ARBA" id="ARBA00023002"/>
    </source>
</evidence>
<dbReference type="PANTHER" id="PTHR43491:SF1">
    <property type="entry name" value="UDP-N-ACETYL-D-MANNOSAMINE DEHYDROGENASE"/>
    <property type="match status" value="1"/>
</dbReference>
<dbReference type="InterPro" id="IPR001732">
    <property type="entry name" value="UDP-Glc/GDP-Man_DH_N"/>
</dbReference>
<dbReference type="EC" id="1.1.1.136" evidence="5"/>
<evidence type="ECO:0000259" key="4">
    <source>
        <dbReference type="SMART" id="SM00984"/>
    </source>
</evidence>
<keyword evidence="2" id="KW-0520">NAD</keyword>
<dbReference type="PIRSF" id="PIRSF500136">
    <property type="entry name" value="UDP_ManNAc_DH"/>
    <property type="match status" value="1"/>
</dbReference>
<dbReference type="Gene3D" id="3.40.50.720">
    <property type="entry name" value="NAD(P)-binding Rossmann-like Domain"/>
    <property type="match status" value="2"/>
</dbReference>
<dbReference type="AlphaFoldDB" id="A0A4Y7RPX4"/>
<dbReference type="GO" id="GO:0051287">
    <property type="term" value="F:NAD binding"/>
    <property type="evidence" value="ECO:0007669"/>
    <property type="project" value="InterPro"/>
</dbReference>
<dbReference type="SUPFAM" id="SSF52413">
    <property type="entry name" value="UDP-glucose/GDP-mannose dehydrogenase C-terminal domain"/>
    <property type="match status" value="1"/>
</dbReference>
<evidence type="ECO:0000256" key="3">
    <source>
        <dbReference type="PIRNR" id="PIRNR000124"/>
    </source>
</evidence>
<dbReference type="EMBL" id="QFFZ01000018">
    <property type="protein sequence ID" value="TEB11064.1"/>
    <property type="molecule type" value="Genomic_DNA"/>
</dbReference>
<dbReference type="PIRSF" id="PIRSF000124">
    <property type="entry name" value="UDPglc_GDPman_dh"/>
    <property type="match status" value="1"/>
</dbReference>
<dbReference type="RefSeq" id="WP_134213783.1">
    <property type="nucleotide sequence ID" value="NZ_QFFZ01000018.1"/>
</dbReference>
<dbReference type="GO" id="GO:0000271">
    <property type="term" value="P:polysaccharide biosynthetic process"/>
    <property type="evidence" value="ECO:0007669"/>
    <property type="project" value="InterPro"/>
</dbReference>
<dbReference type="InterPro" id="IPR008927">
    <property type="entry name" value="6-PGluconate_DH-like_C_sf"/>
</dbReference>
<dbReference type="InterPro" id="IPR014026">
    <property type="entry name" value="UDP-Glc/GDP-Man_DH_dimer"/>
</dbReference>
<dbReference type="GO" id="GO:0047004">
    <property type="term" value="F:UDP-N-acetylglucosamine 6-dehydrogenase activity"/>
    <property type="evidence" value="ECO:0007669"/>
    <property type="project" value="UniProtKB-EC"/>
</dbReference>
<organism evidence="5 6">
    <name type="scientific">Pelotomaculum propionicicum</name>
    <dbReference type="NCBI Taxonomy" id="258475"/>
    <lineage>
        <taxon>Bacteria</taxon>
        <taxon>Bacillati</taxon>
        <taxon>Bacillota</taxon>
        <taxon>Clostridia</taxon>
        <taxon>Eubacteriales</taxon>
        <taxon>Desulfotomaculaceae</taxon>
        <taxon>Pelotomaculum</taxon>
    </lineage>
</organism>
<dbReference type="InterPro" id="IPR036291">
    <property type="entry name" value="NAD(P)-bd_dom_sf"/>
</dbReference>
<evidence type="ECO:0000313" key="6">
    <source>
        <dbReference type="Proteomes" id="UP000297597"/>
    </source>
</evidence>
<proteinExistence type="inferred from homology"/>
<dbReference type="GO" id="GO:0016628">
    <property type="term" value="F:oxidoreductase activity, acting on the CH-CH group of donors, NAD or NADP as acceptor"/>
    <property type="evidence" value="ECO:0007669"/>
    <property type="project" value="InterPro"/>
</dbReference>
<comment type="similarity">
    <text evidence="3">Belongs to the UDP-glucose/GDP-mannose dehydrogenase family.</text>
</comment>
<dbReference type="NCBIfam" id="TIGR03026">
    <property type="entry name" value="NDP-sugDHase"/>
    <property type="match status" value="1"/>
</dbReference>
<dbReference type="OrthoDB" id="9803238at2"/>
<name>A0A4Y7RPX4_9FIRM</name>
<gene>
    <name evidence="5" type="primary">wbpA_1</name>
    <name evidence="5" type="ORF">Pmgp_01936</name>
</gene>
<dbReference type="PANTHER" id="PTHR43491">
    <property type="entry name" value="UDP-N-ACETYL-D-MANNOSAMINE DEHYDROGENASE"/>
    <property type="match status" value="1"/>
</dbReference>
<protein>
    <submittedName>
        <fullName evidence="5">UDP-N-acetyl-D-glucosamine 6-dehydrogenase</fullName>
        <ecNumber evidence="5">1.1.1.136</ecNumber>
    </submittedName>
</protein>
<dbReference type="InterPro" id="IPR017476">
    <property type="entry name" value="UDP-Glc/GDP-Man"/>
</dbReference>
<dbReference type="InterPro" id="IPR014027">
    <property type="entry name" value="UDP-Glc/GDP-Man_DH_C"/>
</dbReference>
<evidence type="ECO:0000313" key="5">
    <source>
        <dbReference type="EMBL" id="TEB11064.1"/>
    </source>
</evidence>
<dbReference type="SMART" id="SM00984">
    <property type="entry name" value="UDPG_MGDP_dh_C"/>
    <property type="match status" value="1"/>
</dbReference>
<sequence length="461" mass="51620">MLKLGVVGASAKKLKQKILNKTAVVSVIGLGYVGLPMAIEKAKIGFKVMGIEQNSSRTEKINRGENYINDVNEAELKSLVSEGKLSCSISYDCLPEADVIIICVPTPLTLNREPDISYIQNVTQEIAKRLRPGQLITLESTTYPGTTREVLLPPLEKCGLEVGHDFFLAYAPERVDPGNGFHNVKNTSRVVGGITPTCLEIAQLFYNQAIVFDGPRRRREDKLYPPVTPVSSPEVAELSKLFENTYRAVNIALVNELMFLCDRMDIDVWEVIDAAATKPFGIQIFHPGPGVGGHCIPIDPFYLTWKARQYDFHTRFIELAGEINIEASYYVVRKLTQALNRYGKSLRGANIFILGVTYKKDIRDIRESPALKVISLLLKDGANISYYDPYVQFLKPHSPYNWAILGSPLVAERLKEADCVLILTDHSGVDYEWVVEQAKLVLDTRNATKDVAFNREKIIRI</sequence>
<dbReference type="Pfam" id="PF03721">
    <property type="entry name" value="UDPG_MGDP_dh_N"/>
    <property type="match status" value="1"/>
</dbReference>
<evidence type="ECO:0000256" key="2">
    <source>
        <dbReference type="ARBA" id="ARBA00023027"/>
    </source>
</evidence>
<dbReference type="SUPFAM" id="SSF48179">
    <property type="entry name" value="6-phosphogluconate dehydrogenase C-terminal domain-like"/>
    <property type="match status" value="1"/>
</dbReference>
<keyword evidence="6" id="KW-1185">Reference proteome</keyword>
<comment type="caution">
    <text evidence="5">The sequence shown here is derived from an EMBL/GenBank/DDBJ whole genome shotgun (WGS) entry which is preliminary data.</text>
</comment>
<dbReference type="Pfam" id="PF03720">
    <property type="entry name" value="UDPG_MGDP_dh_C"/>
    <property type="match status" value="1"/>
</dbReference>
<feature type="domain" description="UDP-glucose/GDP-mannose dehydrogenase C-terminal" evidence="4">
    <location>
        <begin position="352"/>
        <end position="450"/>
    </location>
</feature>
<dbReference type="Proteomes" id="UP000297597">
    <property type="component" value="Unassembled WGS sequence"/>
</dbReference>
<dbReference type="InterPro" id="IPR028359">
    <property type="entry name" value="UDP_ManNAc/GlcNAc_DH"/>
</dbReference>
<dbReference type="SUPFAM" id="SSF51735">
    <property type="entry name" value="NAD(P)-binding Rossmann-fold domains"/>
    <property type="match status" value="1"/>
</dbReference>
<keyword evidence="1 5" id="KW-0560">Oxidoreductase</keyword>
<accession>A0A4Y7RPX4</accession>
<reference evidence="5 6" key="1">
    <citation type="journal article" date="2018" name="Environ. Microbiol.">
        <title>Novel energy conservation strategies and behaviour of Pelotomaculum schinkii driving syntrophic propionate catabolism.</title>
        <authorList>
            <person name="Hidalgo-Ahumada C.A.P."/>
            <person name="Nobu M.K."/>
            <person name="Narihiro T."/>
            <person name="Tamaki H."/>
            <person name="Liu W.T."/>
            <person name="Kamagata Y."/>
            <person name="Stams A.J.M."/>
            <person name="Imachi H."/>
            <person name="Sousa D.Z."/>
        </authorList>
    </citation>
    <scope>NUCLEOTIDE SEQUENCE [LARGE SCALE GENOMIC DNA]</scope>
    <source>
        <strain evidence="5 6">MGP</strain>
    </source>
</reference>
<dbReference type="Pfam" id="PF00984">
    <property type="entry name" value="UDPG_MGDP_dh"/>
    <property type="match status" value="1"/>
</dbReference>
<dbReference type="InterPro" id="IPR036220">
    <property type="entry name" value="UDP-Glc/GDP-Man_DH_C_sf"/>
</dbReference>